<comment type="catalytic activity">
    <reaction evidence="13">
        <text>L-seryl-[protein] + ATP = O-phospho-L-seryl-[protein] + ADP + H(+)</text>
        <dbReference type="Rhea" id="RHEA:17989"/>
        <dbReference type="Rhea" id="RHEA-COMP:9863"/>
        <dbReference type="Rhea" id="RHEA-COMP:11604"/>
        <dbReference type="ChEBI" id="CHEBI:15378"/>
        <dbReference type="ChEBI" id="CHEBI:29999"/>
        <dbReference type="ChEBI" id="CHEBI:30616"/>
        <dbReference type="ChEBI" id="CHEBI:83421"/>
        <dbReference type="ChEBI" id="CHEBI:456216"/>
        <dbReference type="EC" id="2.7.11.1"/>
    </reaction>
</comment>
<evidence type="ECO:0000259" key="15">
    <source>
        <dbReference type="PROSITE" id="PS50011"/>
    </source>
</evidence>
<dbReference type="Proteomes" id="UP000813462">
    <property type="component" value="Unassembled WGS sequence"/>
</dbReference>
<dbReference type="SUPFAM" id="SSF56112">
    <property type="entry name" value="Protein kinase-like (PK-like)"/>
    <property type="match status" value="1"/>
</dbReference>
<comment type="catalytic activity">
    <reaction evidence="12">
        <text>L-threonyl-[protein] + ATP = O-phospho-L-threonyl-[protein] + ADP + H(+)</text>
        <dbReference type="Rhea" id="RHEA:46608"/>
        <dbReference type="Rhea" id="RHEA-COMP:11060"/>
        <dbReference type="Rhea" id="RHEA-COMP:11605"/>
        <dbReference type="ChEBI" id="CHEBI:15378"/>
        <dbReference type="ChEBI" id="CHEBI:30013"/>
        <dbReference type="ChEBI" id="CHEBI:30616"/>
        <dbReference type="ChEBI" id="CHEBI:61977"/>
        <dbReference type="ChEBI" id="CHEBI:456216"/>
        <dbReference type="EC" id="2.7.11.1"/>
    </reaction>
</comment>
<dbReference type="FunFam" id="1.10.510.10:FF:001418">
    <property type="entry name" value="Serine/threonine protein kinase 15"/>
    <property type="match status" value="1"/>
</dbReference>
<feature type="region of interest" description="Disordered" evidence="14">
    <location>
        <begin position="763"/>
        <end position="784"/>
    </location>
</feature>
<feature type="compositionally biased region" description="Polar residues" evidence="14">
    <location>
        <begin position="220"/>
        <end position="266"/>
    </location>
</feature>
<keyword evidence="7" id="KW-0547">Nucleotide-binding</keyword>
<keyword evidence="4" id="KW-0597">Phosphoprotein</keyword>
<dbReference type="GO" id="GO:0004674">
    <property type="term" value="F:protein serine/threonine kinase activity"/>
    <property type="evidence" value="ECO:0007669"/>
    <property type="project" value="UniProtKB-KW"/>
</dbReference>
<evidence type="ECO:0000256" key="4">
    <source>
        <dbReference type="ARBA" id="ARBA00022553"/>
    </source>
</evidence>
<dbReference type="GO" id="GO:0035556">
    <property type="term" value="P:intracellular signal transduction"/>
    <property type="evidence" value="ECO:0007669"/>
    <property type="project" value="TreeGrafter"/>
</dbReference>
<keyword evidence="11" id="KW-0067">ATP-binding</keyword>
<dbReference type="GO" id="GO:0005524">
    <property type="term" value="F:ATP binding"/>
    <property type="evidence" value="ECO:0007669"/>
    <property type="project" value="UniProtKB-KW"/>
</dbReference>
<evidence type="ECO:0000313" key="17">
    <source>
        <dbReference type="EMBL" id="KAH7529203.1"/>
    </source>
</evidence>
<dbReference type="InterPro" id="IPR008271">
    <property type="entry name" value="Ser/Thr_kinase_AS"/>
</dbReference>
<organism evidence="17 18">
    <name type="scientific">Ziziphus jujuba var. spinosa</name>
    <dbReference type="NCBI Taxonomy" id="714518"/>
    <lineage>
        <taxon>Eukaryota</taxon>
        <taxon>Viridiplantae</taxon>
        <taxon>Streptophyta</taxon>
        <taxon>Embryophyta</taxon>
        <taxon>Tracheophyta</taxon>
        <taxon>Spermatophyta</taxon>
        <taxon>Magnoliopsida</taxon>
        <taxon>eudicotyledons</taxon>
        <taxon>Gunneridae</taxon>
        <taxon>Pentapetalae</taxon>
        <taxon>rosids</taxon>
        <taxon>fabids</taxon>
        <taxon>Rosales</taxon>
        <taxon>Rhamnaceae</taxon>
        <taxon>Paliureae</taxon>
        <taxon>Ziziphus</taxon>
    </lineage>
</organism>
<dbReference type="Pfam" id="PF26031">
    <property type="entry name" value="IREH1"/>
    <property type="match status" value="1"/>
</dbReference>
<feature type="compositionally biased region" description="Basic and acidic residues" evidence="14">
    <location>
        <begin position="79"/>
        <end position="95"/>
    </location>
</feature>
<evidence type="ECO:0000256" key="6">
    <source>
        <dbReference type="ARBA" id="ARBA00022723"/>
    </source>
</evidence>
<evidence type="ECO:0000256" key="1">
    <source>
        <dbReference type="ARBA" id="ARBA00009903"/>
    </source>
</evidence>
<dbReference type="FunFam" id="3.30.200.20:FF:000147">
    <property type="entry name" value="probable serine/threonine protein kinase IREH1"/>
    <property type="match status" value="1"/>
</dbReference>
<dbReference type="PANTHER" id="PTHR24356">
    <property type="entry name" value="SERINE/THREONINE-PROTEIN KINASE"/>
    <property type="match status" value="1"/>
</dbReference>
<dbReference type="EMBL" id="JAEACU010000005">
    <property type="protein sequence ID" value="KAH7529203.1"/>
    <property type="molecule type" value="Genomic_DNA"/>
</dbReference>
<evidence type="ECO:0000259" key="16">
    <source>
        <dbReference type="PROSITE" id="PS51285"/>
    </source>
</evidence>
<dbReference type="Pfam" id="PF00069">
    <property type="entry name" value="Pkinase"/>
    <property type="match status" value="1"/>
</dbReference>
<evidence type="ECO:0000256" key="9">
    <source>
        <dbReference type="ARBA" id="ARBA00022777"/>
    </source>
</evidence>
<feature type="domain" description="AGC-kinase C-terminal" evidence="16">
    <location>
        <begin position="1318"/>
        <end position="1422"/>
    </location>
</feature>
<evidence type="ECO:0000256" key="3">
    <source>
        <dbReference type="ARBA" id="ARBA00022527"/>
    </source>
</evidence>
<evidence type="ECO:0000256" key="13">
    <source>
        <dbReference type="ARBA" id="ARBA00048679"/>
    </source>
</evidence>
<accession>A0A978VFR4</accession>
<protein>
    <recommendedName>
        <fullName evidence="2">non-specific serine/threonine protein kinase</fullName>
        <ecNumber evidence="2">2.7.11.1</ecNumber>
    </recommendedName>
</protein>
<feature type="compositionally biased region" description="Polar residues" evidence="14">
    <location>
        <begin position="769"/>
        <end position="781"/>
    </location>
</feature>
<evidence type="ECO:0000313" key="18">
    <source>
        <dbReference type="Proteomes" id="UP000813462"/>
    </source>
</evidence>
<dbReference type="Gene3D" id="3.30.200.20">
    <property type="entry name" value="Phosphorylase Kinase, domain 1"/>
    <property type="match status" value="1"/>
</dbReference>
<dbReference type="InterPro" id="IPR000719">
    <property type="entry name" value="Prot_kinase_dom"/>
</dbReference>
<evidence type="ECO:0000256" key="14">
    <source>
        <dbReference type="SAM" id="MobiDB-lite"/>
    </source>
</evidence>
<dbReference type="PROSITE" id="PS51285">
    <property type="entry name" value="AGC_KINASE_CTER"/>
    <property type="match status" value="1"/>
</dbReference>
<dbReference type="PROSITE" id="PS00108">
    <property type="entry name" value="PROTEIN_KINASE_ST"/>
    <property type="match status" value="1"/>
</dbReference>
<keyword evidence="10" id="KW-0862">Zinc</keyword>
<feature type="region of interest" description="Disordered" evidence="14">
    <location>
        <begin position="1"/>
        <end position="301"/>
    </location>
</feature>
<dbReference type="CDD" id="cd05579">
    <property type="entry name" value="STKc_MAST_like"/>
    <property type="match status" value="1"/>
</dbReference>
<comment type="similarity">
    <text evidence="1">Belongs to the protein kinase superfamily. AGC Ser/Thr protein kinase family.</text>
</comment>
<keyword evidence="8" id="KW-0863">Zinc-finger</keyword>
<evidence type="ECO:0000256" key="8">
    <source>
        <dbReference type="ARBA" id="ARBA00022771"/>
    </source>
</evidence>
<feature type="compositionally biased region" description="Low complexity" evidence="14">
    <location>
        <begin position="499"/>
        <end position="513"/>
    </location>
</feature>
<feature type="region of interest" description="Disordered" evidence="14">
    <location>
        <begin position="1177"/>
        <end position="1206"/>
    </location>
</feature>
<dbReference type="InterPro" id="IPR050236">
    <property type="entry name" value="Ser_Thr_kinase_AGC"/>
</dbReference>
<feature type="region of interest" description="Disordered" evidence="14">
    <location>
        <begin position="481"/>
        <end position="594"/>
    </location>
</feature>
<evidence type="ECO:0000256" key="2">
    <source>
        <dbReference type="ARBA" id="ARBA00012513"/>
    </source>
</evidence>
<proteinExistence type="inferred from homology"/>
<dbReference type="EC" id="2.7.11.1" evidence="2"/>
<dbReference type="GO" id="GO:0008270">
    <property type="term" value="F:zinc ion binding"/>
    <property type="evidence" value="ECO:0007669"/>
    <property type="project" value="UniProtKB-KW"/>
</dbReference>
<keyword evidence="9" id="KW-0418">Kinase</keyword>
<sequence length="1438" mass="158734">MVFKGRFFSSSKKSDSSSNNNSPDGSSNSPRSFSPNSPIRSDKKKPKSAPKEDHHSPKPQVVSAGGGATGFSASWRHGQVKDGSKKKDKDVKGKESSQQAHKSTRPFKLSSSSAAAAGVSSSVVPKKLASSSAAAAEVKEPSSVSPILASSLGLNRIKTRSGPLPQESFFGFRGDKVSALGTSNLSRHGGGGDGSSGSGSGGKKKEVGSNGRKMPLLDNATATGNWVDNGSNSDNMSTGSAPSRDQSPNVVAPSRLQNGESSSQAALTGRFESSCGPSGGLRSSDVCTPETSYDCDNPKESESPRFQAILRVTSAPRKKFPADIKSFSHELNSKGVRPFPFWKPRGLNNLEEILVVIRAKFDKAKEEVNSDLAIFAADLVGILEKNVDTHPEWQETIEDLLILARSCAMTSPGDFWLQCEGIVQELDDRRQELPPGTLKQLHTRMLFILTRCTRLLQFHKESGLAEDEHVLHLRQSRILHSAGKQIPPPLGRDSKDSNATKASKAASARKSYSQEQHNMDWKKDHAAQAVNLFPPPADDNSKNLESPSSRDRMSSWKKLPSPAGKTMKETVRLKEQNDGKVEHPKTLNNKRGMSDGDLAAAKLSEPHVKDSHEHSFKHHHTISWGHWGDQQNVTDENSIICRICEEEVPTANVEDHSRICAIADRCDQTGSSVNERLMRIAETLEKMIETLAQKDIQHGAGSPDVAKVSNSSVTEESDVISPKLSDWSRRGSEDMLDCFPEADNYAFMDDLKSLPSMSCKTRFGPKSDQGMTTSSAGSMTPRSPLLTPRTSQIDLLLAGKGAYFEQDDLPQNFKALLTQKPNQQIAVCHAWTRSNFMKFCVNMIHGYRMRTPLGGYRLVERKECTIRLSILIEDYGIIRWLGRSIGLLMNELADIARCVANTAMDDHRSNQYLLSCLEDLRIVIDRRKFDSLTVETFGARIEKMIREKFLQLCELVDDENVDITSTVIDEDAPLEDDVVRSLRTSPIHSSKDRTSIDDFEIIKPISRGAFGRVFLAKKRTTGDLFAIKVLKKADMIRKNAVESILAERDILISVRNPFVVRFFYSFTCRENLYLVMEYLNGGDLYSLLRNLGCLDEDVARVYIAEVASTCYVLALEYLHSLRVVHRDLKPDNLLIAHDGHIKSNLISFLPISSEQLTDFGLSKVGLINSTDDLSGPAVSGTSLLGEDEPQLSVSEHQRERRKKRSAVGTPDYLAPEILLGTGHGTTADWWSVGVILFELIVGIPPFNAEHPQTSCKLNEELIRTIFDNILNRKIPWPRVPEEMSPEAHDLIDRLLTEDPNQRLGAGGASEVKQHVFFKDINWDTLARQKAAFVPTSESAFDTSYFTSRYSWNTTDDINYPASDFEDSSDADSLSGSSSCLSNRHDEVVDECGGLAEFESGSSVNYSFSNFSFKNLSQLASINYDLLSKGWKEDPPANS</sequence>
<dbReference type="Gene3D" id="1.10.510.10">
    <property type="entry name" value="Transferase(Phosphotransferase) domain 1"/>
    <property type="match status" value="1"/>
</dbReference>
<feature type="compositionally biased region" description="Low complexity" evidence="14">
    <location>
        <begin position="1"/>
        <end position="38"/>
    </location>
</feature>
<name>A0A978VFR4_ZIZJJ</name>
<dbReference type="SMART" id="SM00220">
    <property type="entry name" value="S_TKc"/>
    <property type="match status" value="1"/>
</dbReference>
<feature type="compositionally biased region" description="Basic and acidic residues" evidence="14">
    <location>
        <begin position="566"/>
        <end position="585"/>
    </location>
</feature>
<dbReference type="InterPro" id="IPR011009">
    <property type="entry name" value="Kinase-like_dom_sf"/>
</dbReference>
<dbReference type="InterPro" id="IPR058783">
    <property type="entry name" value="IREH1/IRE-like_N"/>
</dbReference>
<evidence type="ECO:0000256" key="7">
    <source>
        <dbReference type="ARBA" id="ARBA00022741"/>
    </source>
</evidence>
<keyword evidence="6" id="KW-0479">Metal-binding</keyword>
<evidence type="ECO:0000256" key="11">
    <source>
        <dbReference type="ARBA" id="ARBA00022840"/>
    </source>
</evidence>
<keyword evidence="5" id="KW-0808">Transferase</keyword>
<dbReference type="InterPro" id="IPR000961">
    <property type="entry name" value="AGC-kinase_C"/>
</dbReference>
<comment type="caution">
    <text evidence="17">The sequence shown here is derived from an EMBL/GenBank/DDBJ whole genome shotgun (WGS) entry which is preliminary data.</text>
</comment>
<keyword evidence="3" id="KW-0723">Serine/threonine-protein kinase</keyword>
<dbReference type="PANTHER" id="PTHR24356:SF1">
    <property type="entry name" value="SERINE_THREONINE-PROTEIN KINASE GREATWALL"/>
    <property type="match status" value="1"/>
</dbReference>
<feature type="compositionally biased region" description="Gly residues" evidence="14">
    <location>
        <begin position="188"/>
        <end position="201"/>
    </location>
</feature>
<feature type="domain" description="Protein kinase" evidence="15">
    <location>
        <begin position="999"/>
        <end position="1317"/>
    </location>
</feature>
<dbReference type="PROSITE" id="PS50011">
    <property type="entry name" value="PROTEIN_KINASE_DOM"/>
    <property type="match status" value="1"/>
</dbReference>
<evidence type="ECO:0000256" key="5">
    <source>
        <dbReference type="ARBA" id="ARBA00022679"/>
    </source>
</evidence>
<evidence type="ECO:0000256" key="10">
    <source>
        <dbReference type="ARBA" id="ARBA00022833"/>
    </source>
</evidence>
<feature type="compositionally biased region" description="Low complexity" evidence="14">
    <location>
        <begin position="110"/>
        <end position="145"/>
    </location>
</feature>
<evidence type="ECO:0000256" key="12">
    <source>
        <dbReference type="ARBA" id="ARBA00047899"/>
    </source>
</evidence>
<feature type="compositionally biased region" description="Basic and acidic residues" evidence="14">
    <location>
        <begin position="517"/>
        <end position="526"/>
    </location>
</feature>
<gene>
    <name evidence="17" type="ORF">FEM48_Zijuj05G0159700</name>
</gene>
<reference evidence="17" key="1">
    <citation type="journal article" date="2021" name="Front. Plant Sci.">
        <title>Chromosome-Scale Genome Assembly for Chinese Sour Jujube and Insights Into Its Genome Evolution and Domestication Signature.</title>
        <authorList>
            <person name="Shen L.-Y."/>
            <person name="Luo H."/>
            <person name="Wang X.-L."/>
            <person name="Wang X.-M."/>
            <person name="Qiu X.-J."/>
            <person name="Liu H."/>
            <person name="Zhou S.-S."/>
            <person name="Jia K.-H."/>
            <person name="Nie S."/>
            <person name="Bao Y.-T."/>
            <person name="Zhang R.-G."/>
            <person name="Yun Q.-Z."/>
            <person name="Chai Y.-H."/>
            <person name="Lu J.-Y."/>
            <person name="Li Y."/>
            <person name="Zhao S.-W."/>
            <person name="Mao J.-F."/>
            <person name="Jia S.-G."/>
            <person name="Mao Y.-M."/>
        </authorList>
    </citation>
    <scope>NUCLEOTIDE SEQUENCE</scope>
    <source>
        <strain evidence="17">AT0</strain>
        <tissue evidence="17">Leaf</tissue>
    </source>
</reference>